<accession>A0A1G6RXS0</accession>
<protein>
    <submittedName>
        <fullName evidence="2">Putative membrane protein</fullName>
    </submittedName>
</protein>
<dbReference type="AlphaFoldDB" id="A0A1G6RXS0"/>
<proteinExistence type="predicted"/>
<name>A0A1G6RXS0_9BURK</name>
<feature type="transmembrane region" description="Helical" evidence="1">
    <location>
        <begin position="72"/>
        <end position="90"/>
    </location>
</feature>
<dbReference type="Pfam" id="PF04020">
    <property type="entry name" value="Phage_holin_4_2"/>
    <property type="match status" value="1"/>
</dbReference>
<organism evidence="2 3">
    <name type="scientific">Paracidovorax valerianellae</name>
    <dbReference type="NCBI Taxonomy" id="187868"/>
    <lineage>
        <taxon>Bacteria</taxon>
        <taxon>Pseudomonadati</taxon>
        <taxon>Pseudomonadota</taxon>
        <taxon>Betaproteobacteria</taxon>
        <taxon>Burkholderiales</taxon>
        <taxon>Comamonadaceae</taxon>
        <taxon>Paracidovorax</taxon>
    </lineage>
</organism>
<feature type="transmembrane region" description="Helical" evidence="1">
    <location>
        <begin position="47"/>
        <end position="66"/>
    </location>
</feature>
<reference evidence="2 3" key="1">
    <citation type="submission" date="2016-10" db="EMBL/GenBank/DDBJ databases">
        <authorList>
            <person name="de Groot N.N."/>
        </authorList>
    </citation>
    <scope>NUCLEOTIDE SEQUENCE [LARGE SCALE GENOMIC DNA]</scope>
    <source>
        <strain evidence="2 3">DSM 16619</strain>
    </source>
</reference>
<dbReference type="PANTHER" id="PTHR37309">
    <property type="entry name" value="SLR0284 PROTEIN"/>
    <property type="match status" value="1"/>
</dbReference>
<dbReference type="EMBL" id="FMZC01000004">
    <property type="protein sequence ID" value="SDD08735.1"/>
    <property type="molecule type" value="Genomic_DNA"/>
</dbReference>
<keyword evidence="1" id="KW-0472">Membrane</keyword>
<feature type="transmembrane region" description="Helical" evidence="1">
    <location>
        <begin position="134"/>
        <end position="160"/>
    </location>
</feature>
<evidence type="ECO:0000313" key="2">
    <source>
        <dbReference type="EMBL" id="SDD08735.1"/>
    </source>
</evidence>
<keyword evidence="1" id="KW-1133">Transmembrane helix</keyword>
<dbReference type="STRING" id="187868.SAMN05192589_104255"/>
<evidence type="ECO:0000313" key="3">
    <source>
        <dbReference type="Proteomes" id="UP000198781"/>
    </source>
</evidence>
<keyword evidence="3" id="KW-1185">Reference proteome</keyword>
<dbReference type="Proteomes" id="UP000198781">
    <property type="component" value="Unassembled WGS sequence"/>
</dbReference>
<evidence type="ECO:0000256" key="1">
    <source>
        <dbReference type="SAM" id="Phobius"/>
    </source>
</evidence>
<dbReference type="InterPro" id="IPR007165">
    <property type="entry name" value="Phage_holin_4_2"/>
</dbReference>
<gene>
    <name evidence="2" type="ORF">SAMN05192589_104255</name>
</gene>
<dbReference type="PANTHER" id="PTHR37309:SF1">
    <property type="entry name" value="SLR0284 PROTEIN"/>
    <property type="match status" value="1"/>
</dbReference>
<sequence length="162" mass="17549">MDARSHRFAALINEHSQFERSHRSLNGQTDAQGLGKRVLCSRAMMKLILKWLLSAAALLFVAYVYSGVEVKSFTSALIAAFVIGLFNVVLRPVLVVLTLPVTFITLGLFLFVINALMFWAAASVLGDGFQVRGFAAALIGSLIYSVLGVLIESALGGLFLKK</sequence>
<feature type="transmembrane region" description="Helical" evidence="1">
    <location>
        <begin position="97"/>
        <end position="122"/>
    </location>
</feature>
<keyword evidence="1" id="KW-0812">Transmembrane</keyword>